<dbReference type="SUPFAM" id="SSF46689">
    <property type="entry name" value="Homeodomain-like"/>
    <property type="match status" value="1"/>
</dbReference>
<dbReference type="InterPro" id="IPR009057">
    <property type="entry name" value="Homeodomain-like_sf"/>
</dbReference>
<dbReference type="SMART" id="SM00389">
    <property type="entry name" value="HOX"/>
    <property type="match status" value="1"/>
</dbReference>
<feature type="compositionally biased region" description="Low complexity" evidence="4">
    <location>
        <begin position="16"/>
        <end position="40"/>
    </location>
</feature>
<gene>
    <name evidence="7" type="primary">ved</name>
</gene>
<dbReference type="CDD" id="cd00086">
    <property type="entry name" value="homeodomain"/>
    <property type="match status" value="1"/>
</dbReference>
<comment type="subcellular location">
    <subcellularLocation>
        <location evidence="1 2 3">Nucleus</location>
    </subcellularLocation>
</comment>
<dbReference type="InterPro" id="IPR001356">
    <property type="entry name" value="HD"/>
</dbReference>
<reference evidence="7" key="1">
    <citation type="submission" date="2025-08" db="UniProtKB">
        <authorList>
            <consortium name="RefSeq"/>
        </authorList>
    </citation>
    <scope>IDENTIFICATION</scope>
</reference>
<evidence type="ECO:0000256" key="4">
    <source>
        <dbReference type="SAM" id="MobiDB-lite"/>
    </source>
</evidence>
<dbReference type="CTD" id="368201"/>
<feature type="domain" description="Homeobox" evidence="5">
    <location>
        <begin position="129"/>
        <end position="189"/>
    </location>
</feature>
<evidence type="ECO:0000313" key="7">
    <source>
        <dbReference type="RefSeq" id="XP_028274177.1"/>
    </source>
</evidence>
<feature type="DNA-binding region" description="Homeobox" evidence="2">
    <location>
        <begin position="131"/>
        <end position="190"/>
    </location>
</feature>
<keyword evidence="2 3" id="KW-0539">Nucleus</keyword>
<keyword evidence="2 3" id="KW-0371">Homeobox</keyword>
<evidence type="ECO:0000313" key="6">
    <source>
        <dbReference type="Proteomes" id="UP000515145"/>
    </source>
</evidence>
<proteinExistence type="predicted"/>
<evidence type="ECO:0000256" key="1">
    <source>
        <dbReference type="ARBA" id="ARBA00004123"/>
    </source>
</evidence>
<dbReference type="InterPro" id="IPR050848">
    <property type="entry name" value="Homeobox_TF"/>
</dbReference>
<dbReference type="Gene3D" id="1.10.10.60">
    <property type="entry name" value="Homeodomain-like"/>
    <property type="match status" value="1"/>
</dbReference>
<organism evidence="6 7">
    <name type="scientific">Parambassis ranga</name>
    <name type="common">Indian glassy fish</name>
    <dbReference type="NCBI Taxonomy" id="210632"/>
    <lineage>
        <taxon>Eukaryota</taxon>
        <taxon>Metazoa</taxon>
        <taxon>Chordata</taxon>
        <taxon>Craniata</taxon>
        <taxon>Vertebrata</taxon>
        <taxon>Euteleostomi</taxon>
        <taxon>Actinopterygii</taxon>
        <taxon>Neopterygii</taxon>
        <taxon>Teleostei</taxon>
        <taxon>Neoteleostei</taxon>
        <taxon>Acanthomorphata</taxon>
        <taxon>Ovalentaria</taxon>
        <taxon>Ambassidae</taxon>
        <taxon>Parambassis</taxon>
    </lineage>
</organism>
<dbReference type="Proteomes" id="UP000515145">
    <property type="component" value="Chromosome 12"/>
</dbReference>
<dbReference type="PANTHER" id="PTHR24333">
    <property type="entry name" value="HOMEO BOX HB9 LIKE A-RELATED"/>
    <property type="match status" value="1"/>
</dbReference>
<dbReference type="PANTHER" id="PTHR24333:SF5">
    <property type="entry name" value="VENT HOMEOBOX"/>
    <property type="match status" value="1"/>
</dbReference>
<evidence type="ECO:0000256" key="2">
    <source>
        <dbReference type="PROSITE-ProRule" id="PRU00108"/>
    </source>
</evidence>
<dbReference type="InParanoid" id="A0A6P7JBD6"/>
<dbReference type="Pfam" id="PF00046">
    <property type="entry name" value="Homeodomain"/>
    <property type="match status" value="1"/>
</dbReference>
<dbReference type="GO" id="GO:0005634">
    <property type="term" value="C:nucleus"/>
    <property type="evidence" value="ECO:0007669"/>
    <property type="project" value="UniProtKB-SubCell"/>
</dbReference>
<dbReference type="FunCoup" id="A0A6P7JBD6">
    <property type="interactions" value="24"/>
</dbReference>
<dbReference type="AlphaFoldDB" id="A0A6P7JBD6"/>
<dbReference type="PROSITE" id="PS50071">
    <property type="entry name" value="HOMEOBOX_2"/>
    <property type="match status" value="1"/>
</dbReference>
<dbReference type="GO" id="GO:0003677">
    <property type="term" value="F:DNA binding"/>
    <property type="evidence" value="ECO:0007669"/>
    <property type="project" value="UniProtKB-UniRule"/>
</dbReference>
<evidence type="ECO:0000259" key="5">
    <source>
        <dbReference type="PROSITE" id="PS50071"/>
    </source>
</evidence>
<evidence type="ECO:0000256" key="3">
    <source>
        <dbReference type="RuleBase" id="RU000682"/>
    </source>
</evidence>
<protein>
    <submittedName>
        <fullName evidence="7">Ventrally expressed dharma/bozozok antagonist</fullName>
    </submittedName>
</protein>
<sequence>MRGHFSIEWMAQSSRPAGPDSTGSSTTTTTTSLPASGPAACGTHSESLPGFYCRQKSENVPQEEQQDSRSHEEFSSVPHRTSPRSRATEGGFSSGTEEEETSGYESEGGHSISPPSAADCTSTSPASSPMGRRPRTAFTAEQISSLEKAFKKNTYLGQQDKAELCRKLSLSDKQVRNWFQNRRMKLKRTVQDALAHACQVNAASQFMHYPELQTYRPGPYPRYHPAAAAVVAAASAVTEAPPAAAASYVHPHSLQYSSPLPLDSLYPYSGGLPGMVLPSASPHLRGSYPSFPQYY</sequence>
<name>A0A6P7JBD6_9TELE</name>
<dbReference type="GeneID" id="114443984"/>
<dbReference type="OrthoDB" id="6159439at2759"/>
<accession>A0A6P7JBD6</accession>
<keyword evidence="2 3" id="KW-0238">DNA-binding</keyword>
<keyword evidence="6" id="KW-1185">Reference proteome</keyword>
<feature type="region of interest" description="Disordered" evidence="4">
    <location>
        <begin position="1"/>
        <end position="136"/>
    </location>
</feature>
<dbReference type="RefSeq" id="XP_028274177.1">
    <property type="nucleotide sequence ID" value="XM_028418376.1"/>
</dbReference>